<reference evidence="3 4" key="1">
    <citation type="submission" date="2019-07" db="EMBL/GenBank/DDBJ databases">
        <title>Finished genome of Venturia effusa.</title>
        <authorList>
            <person name="Young C.A."/>
            <person name="Cox M.P."/>
            <person name="Ganley A.R.D."/>
            <person name="David W.J."/>
        </authorList>
    </citation>
    <scope>NUCLEOTIDE SEQUENCE [LARGE SCALE GENOMIC DNA]</scope>
    <source>
        <strain evidence="4">albino</strain>
    </source>
</reference>
<sequence length="746" mass="83257">MASDTNLHRANPAKPSNGKKRAVESIDSSPPKKPSRPRKQLPPEAYKAEAVDSTPVDISTMVLKHRSTSASKPRAPPMEQNPHLGRSKSAKPAQQVSSRRSLNAAKPQSVNAPHKTSKLRDDIDAVDALKAPKTPNKGSSKFVSRPKDNLRQENPNMGNSKLVNAPHTAKAHKNPNMGDPTLVNAPEYVSRKKTPNAGKTKLVNAPRAPGLASPSKKQVIPTRIPQQVTGPSTHLSRKRPIQDVDPAAPPPPRTMSCPPVKGKSSAQPQVLPIRHPNPLQIEEADEPMQTLQSTQIAPAASQPLHPAQLDEMKDNRYMAALQHGYSRLLYVVFQDEIELRKALKLMEWEVFNMHGWNILAATPTPLLKGVAAGNLARLYYQGDPDVVACVDMIKTSGAIRYCPFIYLMLMCNSRGEGPTARQWRQIAYYMAMYTRSGHEDEKLIDDIFAIDCIGHPEYRGEKRRTERGERRWLKTKDTKNGMPSTLRKERTTKFAYAMSARAASIPFGAWDTERLDAFYGGFAVNPEHRKQQHIEEPSNYLMALSHAIAEHFWPGTYFLEQFAISPLTEPEQAPIGEIVISAMAGCMYNTGMGFNIADPGDSVHGITQLSMKHRGVIEEWIKNYSPFQENIIAQTKMMQLKAKEEKSLRDQIAELKQKLDMAGQQTGTLLEQEDAKMREELIAEIKARKGFEDCNVTKLHDEIDGPNSQILLEDCISQIEVESCLDQSAIDDLLDENDEDKWVFSL</sequence>
<dbReference type="OrthoDB" id="3800725at2759"/>
<dbReference type="AlphaFoldDB" id="A0A517LNI5"/>
<dbReference type="Proteomes" id="UP000316270">
    <property type="component" value="Chromosome 17"/>
</dbReference>
<feature type="region of interest" description="Disordered" evidence="2">
    <location>
        <begin position="191"/>
        <end position="270"/>
    </location>
</feature>
<feature type="compositionally biased region" description="Polar residues" evidence="2">
    <location>
        <begin position="224"/>
        <end position="234"/>
    </location>
</feature>
<feature type="compositionally biased region" description="Polar residues" evidence="2">
    <location>
        <begin position="92"/>
        <end position="111"/>
    </location>
</feature>
<keyword evidence="1" id="KW-0175">Coiled coil</keyword>
<evidence type="ECO:0000256" key="2">
    <source>
        <dbReference type="SAM" id="MobiDB-lite"/>
    </source>
</evidence>
<feature type="region of interest" description="Disordered" evidence="2">
    <location>
        <begin position="1"/>
        <end position="163"/>
    </location>
</feature>
<protein>
    <submittedName>
        <fullName evidence="3">Uncharacterized protein</fullName>
    </submittedName>
</protein>
<feature type="coiled-coil region" evidence="1">
    <location>
        <begin position="638"/>
        <end position="665"/>
    </location>
</feature>
<proteinExistence type="predicted"/>
<keyword evidence="4" id="KW-1185">Reference proteome</keyword>
<dbReference type="EMBL" id="CP042201">
    <property type="protein sequence ID" value="QDS77184.1"/>
    <property type="molecule type" value="Genomic_DNA"/>
</dbReference>
<gene>
    <name evidence="3" type="ORF">FKW77_002315</name>
</gene>
<evidence type="ECO:0000313" key="3">
    <source>
        <dbReference type="EMBL" id="QDS77184.1"/>
    </source>
</evidence>
<feature type="compositionally biased region" description="Polar residues" evidence="2">
    <location>
        <begin position="152"/>
        <end position="162"/>
    </location>
</feature>
<evidence type="ECO:0000313" key="4">
    <source>
        <dbReference type="Proteomes" id="UP000316270"/>
    </source>
</evidence>
<evidence type="ECO:0000256" key="1">
    <source>
        <dbReference type="SAM" id="Coils"/>
    </source>
</evidence>
<name>A0A517LNI5_9PEZI</name>
<organism evidence="3 4">
    <name type="scientific">Venturia effusa</name>
    <dbReference type="NCBI Taxonomy" id="50376"/>
    <lineage>
        <taxon>Eukaryota</taxon>
        <taxon>Fungi</taxon>
        <taxon>Dikarya</taxon>
        <taxon>Ascomycota</taxon>
        <taxon>Pezizomycotina</taxon>
        <taxon>Dothideomycetes</taxon>
        <taxon>Pleosporomycetidae</taxon>
        <taxon>Venturiales</taxon>
        <taxon>Venturiaceae</taxon>
        <taxon>Venturia</taxon>
    </lineage>
</organism>
<accession>A0A517LNI5</accession>